<reference evidence="7 8" key="1">
    <citation type="journal article" date="2019" name="Sci. Rep.">
        <title>A high-quality genome of Eragrostis curvula grass provides insights into Poaceae evolution and supports new strategies to enhance forage quality.</title>
        <authorList>
            <person name="Carballo J."/>
            <person name="Santos B.A.C.M."/>
            <person name="Zappacosta D."/>
            <person name="Garbus I."/>
            <person name="Selva J.P."/>
            <person name="Gallo C.A."/>
            <person name="Diaz A."/>
            <person name="Albertini E."/>
            <person name="Caccamo M."/>
            <person name="Echenique V."/>
        </authorList>
    </citation>
    <scope>NUCLEOTIDE SEQUENCE [LARGE SCALE GENOMIC DNA]</scope>
    <source>
        <strain evidence="8">cv. Victoria</strain>
        <tissue evidence="7">Leaf</tissue>
    </source>
</reference>
<feature type="region of interest" description="Disordered" evidence="5">
    <location>
        <begin position="592"/>
        <end position="699"/>
    </location>
</feature>
<feature type="domain" description="SWIM-type" evidence="6">
    <location>
        <begin position="530"/>
        <end position="562"/>
    </location>
</feature>
<dbReference type="GO" id="GO:0008270">
    <property type="term" value="F:zinc ion binding"/>
    <property type="evidence" value="ECO:0007669"/>
    <property type="project" value="UniProtKB-KW"/>
</dbReference>
<evidence type="ECO:0000313" key="8">
    <source>
        <dbReference type="Proteomes" id="UP000324897"/>
    </source>
</evidence>
<dbReference type="InterPro" id="IPR006564">
    <property type="entry name" value="Znf_PMZ"/>
</dbReference>
<dbReference type="InterPro" id="IPR007527">
    <property type="entry name" value="Znf_SWIM"/>
</dbReference>
<dbReference type="InterPro" id="IPR058594">
    <property type="entry name" value="PB1-like_dom_pln"/>
</dbReference>
<feature type="region of interest" description="Disordered" evidence="5">
    <location>
        <begin position="121"/>
        <end position="204"/>
    </location>
</feature>
<gene>
    <name evidence="7" type="ORF">EJB05_05301</name>
</gene>
<keyword evidence="3" id="KW-0862">Zinc</keyword>
<dbReference type="Pfam" id="PF10551">
    <property type="entry name" value="MULE"/>
    <property type="match status" value="1"/>
</dbReference>
<dbReference type="SMART" id="SM00575">
    <property type="entry name" value="ZnF_PMZ"/>
    <property type="match status" value="1"/>
</dbReference>
<dbReference type="PROSITE" id="PS50966">
    <property type="entry name" value="ZF_SWIM"/>
    <property type="match status" value="1"/>
</dbReference>
<dbReference type="AlphaFoldDB" id="A0A5J9WCA9"/>
<keyword evidence="1" id="KW-0479">Metal-binding</keyword>
<proteinExistence type="predicted"/>
<evidence type="ECO:0000256" key="4">
    <source>
        <dbReference type="PROSITE-ProRule" id="PRU00325"/>
    </source>
</evidence>
<feature type="compositionally biased region" description="Basic and acidic residues" evidence="5">
    <location>
        <begin position="620"/>
        <end position="640"/>
    </location>
</feature>
<evidence type="ECO:0000256" key="3">
    <source>
        <dbReference type="ARBA" id="ARBA00022833"/>
    </source>
</evidence>
<feature type="compositionally biased region" description="Basic residues" evidence="5">
    <location>
        <begin position="672"/>
        <end position="699"/>
    </location>
</feature>
<dbReference type="EMBL" id="RWGY01000004">
    <property type="protein sequence ID" value="TVU45798.1"/>
    <property type="molecule type" value="Genomic_DNA"/>
</dbReference>
<dbReference type="PANTHER" id="PTHR31973:SF187">
    <property type="entry name" value="MUTATOR TRANSPOSASE MUDRA PROTEIN"/>
    <property type="match status" value="1"/>
</dbReference>
<dbReference type="OrthoDB" id="643534at2759"/>
<sequence>MDPLGMLPVSFHLEGSLEFDGLQVIYVGGRVEMSYVDRDKMSLPELRGHVCDHVPITEEYLVDFHWLFPGEDMTNGLRKLATDKDCLFMSECISEDAVAEVYAEIYKYEGDEIVLWSCAEPSEPKKKSRSKSAQGDVSAESNADSESSDEDDNGQTEDNNESDSEDSDYVEGDEDTSDDDEEANEFRANARNQRRNPTATAASVQTVTVNKIQINESDLEDGFHDIPDPPVLDSSEEASYEDDDDGEDIRRKSRFAKYDSKATVPKFCVGMTFRGRDQFKKALIKYGLAIKKHLTFIICALGRDANNQIYPIAWAVVEKETEDSWFWFLGLLQKDVQIPVGGQGWVLISDQQKGLLNAVQVLFPDIEHRMCTRHIYANWRKKYRDTAFQKPFWKCSKASSVPFFNFCKAKLAQLTPTGAKDMMTTNPKHWSRAWFNLGSYCDSVDNNMCESFNNWIVDIRAHPIISMLEGIRTKVFVRIQQNRGKSSNWNTRICPNILKKLNKYIDQAQVCSAIWNGKDGFEVQEKDKRYKVDLEAKTCSCRYWQLAGIPCAHAITALFVSSKPPEDFIADCYSAEHYNKTYDHCMLPMEGMEQLPSTDHPRPEPPAYVKMPGRPRKERRREPGEVRKGTKMSKVLEDHRPQKKARKCVRNENRAQGDMGSQSSMNSTPVRRSSKKAGKTRSSPKLKAAAKKKEKTTKN</sequence>
<feature type="compositionally biased region" description="Acidic residues" evidence="5">
    <location>
        <begin position="146"/>
        <end position="183"/>
    </location>
</feature>
<dbReference type="Gramene" id="TVU45798">
    <property type="protein sequence ID" value="TVU45798"/>
    <property type="gene ID" value="EJB05_05301"/>
</dbReference>
<comment type="caution">
    <text evidence="7">The sequence shown here is derived from an EMBL/GenBank/DDBJ whole genome shotgun (WGS) entry which is preliminary data.</text>
</comment>
<dbReference type="Pfam" id="PF26130">
    <property type="entry name" value="PB1-like"/>
    <property type="match status" value="1"/>
</dbReference>
<dbReference type="Pfam" id="PF04434">
    <property type="entry name" value="SWIM"/>
    <property type="match status" value="1"/>
</dbReference>
<evidence type="ECO:0000256" key="1">
    <source>
        <dbReference type="ARBA" id="ARBA00022723"/>
    </source>
</evidence>
<evidence type="ECO:0000259" key="6">
    <source>
        <dbReference type="PROSITE" id="PS50966"/>
    </source>
</evidence>
<name>A0A5J9WCA9_9POAL</name>
<keyword evidence="2 4" id="KW-0863">Zinc-finger</keyword>
<evidence type="ECO:0000256" key="2">
    <source>
        <dbReference type="ARBA" id="ARBA00022771"/>
    </source>
</evidence>
<feature type="compositionally biased region" description="Acidic residues" evidence="5">
    <location>
        <begin position="234"/>
        <end position="247"/>
    </location>
</feature>
<evidence type="ECO:0000313" key="7">
    <source>
        <dbReference type="EMBL" id="TVU45798.1"/>
    </source>
</evidence>
<evidence type="ECO:0000256" key="5">
    <source>
        <dbReference type="SAM" id="MobiDB-lite"/>
    </source>
</evidence>
<feature type="region of interest" description="Disordered" evidence="5">
    <location>
        <begin position="216"/>
        <end position="247"/>
    </location>
</feature>
<organism evidence="7 8">
    <name type="scientific">Eragrostis curvula</name>
    <name type="common">weeping love grass</name>
    <dbReference type="NCBI Taxonomy" id="38414"/>
    <lineage>
        <taxon>Eukaryota</taxon>
        <taxon>Viridiplantae</taxon>
        <taxon>Streptophyta</taxon>
        <taxon>Embryophyta</taxon>
        <taxon>Tracheophyta</taxon>
        <taxon>Spermatophyta</taxon>
        <taxon>Magnoliopsida</taxon>
        <taxon>Liliopsida</taxon>
        <taxon>Poales</taxon>
        <taxon>Poaceae</taxon>
        <taxon>PACMAD clade</taxon>
        <taxon>Chloridoideae</taxon>
        <taxon>Eragrostideae</taxon>
        <taxon>Eragrostidinae</taxon>
        <taxon>Eragrostis</taxon>
    </lineage>
</organism>
<dbReference type="PANTHER" id="PTHR31973">
    <property type="entry name" value="POLYPROTEIN, PUTATIVE-RELATED"/>
    <property type="match status" value="1"/>
</dbReference>
<dbReference type="InterPro" id="IPR018289">
    <property type="entry name" value="MULE_transposase_dom"/>
</dbReference>
<accession>A0A5J9WCA9</accession>
<protein>
    <recommendedName>
        <fullName evidence="6">SWIM-type domain-containing protein</fullName>
    </recommendedName>
</protein>
<dbReference type="Proteomes" id="UP000324897">
    <property type="component" value="Chromosome 5"/>
</dbReference>
<feature type="compositionally biased region" description="Polar residues" evidence="5">
    <location>
        <begin position="659"/>
        <end position="671"/>
    </location>
</feature>
<keyword evidence="8" id="KW-1185">Reference proteome</keyword>